<dbReference type="GO" id="GO:0015344">
    <property type="term" value="F:siderophore uptake transmembrane transporter activity"/>
    <property type="evidence" value="ECO:0007669"/>
    <property type="project" value="TreeGrafter"/>
</dbReference>
<evidence type="ECO:0000313" key="13">
    <source>
        <dbReference type="EMBL" id="KGN76313.1"/>
    </source>
</evidence>
<protein>
    <submittedName>
        <fullName evidence="13">TonB-dependent receptor</fullName>
    </submittedName>
</protein>
<keyword evidence="6 8" id="KW-0472">Membrane</keyword>
<evidence type="ECO:0000256" key="9">
    <source>
        <dbReference type="RuleBase" id="RU003357"/>
    </source>
</evidence>
<feature type="chain" id="PRO_5001998394" evidence="10">
    <location>
        <begin position="21"/>
        <end position="841"/>
    </location>
</feature>
<evidence type="ECO:0000256" key="10">
    <source>
        <dbReference type="SAM" id="SignalP"/>
    </source>
</evidence>
<comment type="subcellular location">
    <subcellularLocation>
        <location evidence="1 8">Cell outer membrane</location>
        <topology evidence="1 8">Multi-pass membrane protein</topology>
    </subcellularLocation>
</comment>
<gene>
    <name evidence="13" type="ORF">HQ47_00535</name>
</gene>
<dbReference type="Gene3D" id="2.40.170.20">
    <property type="entry name" value="TonB-dependent receptor, beta-barrel domain"/>
    <property type="match status" value="1"/>
</dbReference>
<keyword evidence="14" id="KW-1185">Reference proteome</keyword>
<keyword evidence="3 8" id="KW-1134">Transmembrane beta strand</keyword>
<dbReference type="Gene3D" id="2.170.130.10">
    <property type="entry name" value="TonB-dependent receptor, plug domain"/>
    <property type="match status" value="1"/>
</dbReference>
<evidence type="ECO:0000256" key="3">
    <source>
        <dbReference type="ARBA" id="ARBA00022452"/>
    </source>
</evidence>
<reference evidence="13 14" key="1">
    <citation type="submission" date="2014-09" db="EMBL/GenBank/DDBJ databases">
        <title>Draft Genome Sequence of Porphyromonas macacae COT-192_OH2859.</title>
        <authorList>
            <person name="Wallis C."/>
            <person name="Deusch O."/>
            <person name="O'Flynn C."/>
            <person name="Davis I."/>
            <person name="Horsfall A."/>
            <person name="Kirkwood N."/>
            <person name="Harris S."/>
            <person name="Eisen J.A."/>
            <person name="Coil D.A."/>
            <person name="Darling A.E."/>
            <person name="Jospin G."/>
            <person name="Alexiev A."/>
        </authorList>
    </citation>
    <scope>NUCLEOTIDE SEQUENCE [LARGE SCALE GENOMIC DNA]</scope>
    <source>
        <strain evidence="14">COT-192 OH2859</strain>
    </source>
</reference>
<feature type="signal peptide" evidence="10">
    <location>
        <begin position="1"/>
        <end position="20"/>
    </location>
</feature>
<dbReference type="EMBL" id="JRFA01000002">
    <property type="protein sequence ID" value="KGN76313.1"/>
    <property type="molecule type" value="Genomic_DNA"/>
</dbReference>
<dbReference type="GO" id="GO:0009279">
    <property type="term" value="C:cell outer membrane"/>
    <property type="evidence" value="ECO:0007669"/>
    <property type="project" value="UniProtKB-SubCell"/>
</dbReference>
<dbReference type="eggNOG" id="COG4771">
    <property type="taxonomic scope" value="Bacteria"/>
</dbReference>
<dbReference type="InterPro" id="IPR008969">
    <property type="entry name" value="CarboxyPept-like_regulatory"/>
</dbReference>
<name>A0A0A2EBN2_9PORP</name>
<evidence type="ECO:0000256" key="6">
    <source>
        <dbReference type="ARBA" id="ARBA00023136"/>
    </source>
</evidence>
<evidence type="ECO:0000256" key="1">
    <source>
        <dbReference type="ARBA" id="ARBA00004571"/>
    </source>
</evidence>
<keyword evidence="4 8" id="KW-0812">Transmembrane</keyword>
<keyword evidence="7 8" id="KW-0998">Cell outer membrane</keyword>
<comment type="caution">
    <text evidence="13">The sequence shown here is derived from an EMBL/GenBank/DDBJ whole genome shotgun (WGS) entry which is preliminary data.</text>
</comment>
<dbReference type="InterPro" id="IPR012910">
    <property type="entry name" value="Plug_dom"/>
</dbReference>
<dbReference type="OrthoDB" id="9760333at2"/>
<organism evidence="13 14">
    <name type="scientific">Porphyromonas macacae</name>
    <dbReference type="NCBI Taxonomy" id="28115"/>
    <lineage>
        <taxon>Bacteria</taxon>
        <taxon>Pseudomonadati</taxon>
        <taxon>Bacteroidota</taxon>
        <taxon>Bacteroidia</taxon>
        <taxon>Bacteroidales</taxon>
        <taxon>Porphyromonadaceae</taxon>
        <taxon>Porphyromonas</taxon>
    </lineage>
</organism>
<dbReference type="Gene3D" id="2.60.40.1120">
    <property type="entry name" value="Carboxypeptidase-like, regulatory domain"/>
    <property type="match status" value="1"/>
</dbReference>
<dbReference type="InterPro" id="IPR037066">
    <property type="entry name" value="Plug_dom_sf"/>
</dbReference>
<dbReference type="PROSITE" id="PS52016">
    <property type="entry name" value="TONB_DEPENDENT_REC_3"/>
    <property type="match status" value="1"/>
</dbReference>
<comment type="similarity">
    <text evidence="8 9">Belongs to the TonB-dependent receptor family.</text>
</comment>
<accession>A0A0A2EBN2</accession>
<dbReference type="PANTHER" id="PTHR30069:SF57">
    <property type="entry name" value="TONB-DEPENDENT RECEPTOR"/>
    <property type="match status" value="1"/>
</dbReference>
<sequence length="841" mass="94237">MKKLILFFTALVFFFTCAIANPVDVVPEKIPSDANIFGHVIDAKTGEHVPGMVIMIKGTHLGTSTNSSGHFFFSNLKPGQITLVMQGMGYIKQEKTITLSMNKVVEVNFEAQPDEFDLEEVVVSANREQTIRRFAPTLVNVLDNKTFVNANAHNLAQGLVFQPGVRVENNCQNCGFNQVRINGLDGHFTQILIDSRPVMSSLAGVYGLEQIPANMIERVEVVRGGGSALFGSSAIAGVINIITKEPVSNSVSFSESMGFTDFKNIDNNLSFNASMVSDNARAGAMVFGQARYRQAWDQNGDGYSELGKINARSMGARAYLKTGDYSKLIGEIHTIHEDRRGGDHLNWPDHVAGVSEHVRHSIYSGNLKYDLFSEGYKHHFQAYTSAQDIRRESYYGGIGEIEIGGKKSGTIGVPIPKEEYGDNYGDTHGLTVMGGLQYSYNMDKLFFLPAQLLIGAEYNYDRLTDIMPIRNWHINDKGESLYPEMDQIIRNASQLAQVEWKNEHVSLLLGARLDENSALDKPILSPRTTLRYNPTQDINIRATYAKGFRAPQVFDEDLHVAVVNGESKKIINNKDLKPEVSHAFSLSTDMYQRFGNVQTNFMIEGFYTKIVDVFTTNEIGYKDGFFLNERINGSGASVYGVNLEAKLAYKWMKFQAGITFSKNRYDEASEWGLNTKRENGKFIKVKNDEGKMAYMNESMVSREYTRTPSVYGYYTLNFNPVRPLNISVTGTYTGRMYVPHVIGYGQHSAISDINTVPEVDELNEAPRVDELLKTKPFFEFGTKVSYDFTIYDSIRLQVFAGITNLFNAFQNDFDRGPSRDSGFIYGPTQPRTGYLGLKFSF</sequence>
<dbReference type="Pfam" id="PF07715">
    <property type="entry name" value="Plug"/>
    <property type="match status" value="1"/>
</dbReference>
<dbReference type="GO" id="GO:0044718">
    <property type="term" value="P:siderophore transmembrane transport"/>
    <property type="evidence" value="ECO:0007669"/>
    <property type="project" value="TreeGrafter"/>
</dbReference>
<dbReference type="Proteomes" id="UP000030103">
    <property type="component" value="Unassembled WGS sequence"/>
</dbReference>
<dbReference type="Pfam" id="PF00593">
    <property type="entry name" value="TonB_dep_Rec_b-barrel"/>
    <property type="match status" value="1"/>
</dbReference>
<keyword evidence="5 9" id="KW-0798">TonB box</keyword>
<dbReference type="SUPFAM" id="SSF49464">
    <property type="entry name" value="Carboxypeptidase regulatory domain-like"/>
    <property type="match status" value="1"/>
</dbReference>
<evidence type="ECO:0000259" key="11">
    <source>
        <dbReference type="Pfam" id="PF00593"/>
    </source>
</evidence>
<dbReference type="InterPro" id="IPR036942">
    <property type="entry name" value="Beta-barrel_TonB_sf"/>
</dbReference>
<keyword evidence="2 8" id="KW-0813">Transport</keyword>
<keyword evidence="13" id="KW-0675">Receptor</keyword>
<dbReference type="AlphaFoldDB" id="A0A0A2EBN2"/>
<dbReference type="InterPro" id="IPR039426">
    <property type="entry name" value="TonB-dep_rcpt-like"/>
</dbReference>
<dbReference type="SUPFAM" id="SSF56935">
    <property type="entry name" value="Porins"/>
    <property type="match status" value="1"/>
</dbReference>
<feature type="domain" description="TonB-dependent receptor plug" evidence="12">
    <location>
        <begin position="135"/>
        <end position="238"/>
    </location>
</feature>
<dbReference type="STRING" id="28115.HQ47_00535"/>
<evidence type="ECO:0000313" key="14">
    <source>
        <dbReference type="Proteomes" id="UP000030103"/>
    </source>
</evidence>
<dbReference type="PANTHER" id="PTHR30069">
    <property type="entry name" value="TONB-DEPENDENT OUTER MEMBRANE RECEPTOR"/>
    <property type="match status" value="1"/>
</dbReference>
<evidence type="ECO:0000256" key="2">
    <source>
        <dbReference type="ARBA" id="ARBA00022448"/>
    </source>
</evidence>
<keyword evidence="10" id="KW-0732">Signal</keyword>
<evidence type="ECO:0000256" key="5">
    <source>
        <dbReference type="ARBA" id="ARBA00023077"/>
    </source>
</evidence>
<dbReference type="RefSeq" id="WP_036872556.1">
    <property type="nucleotide sequence ID" value="NZ_JRFA01000002.1"/>
</dbReference>
<evidence type="ECO:0000256" key="7">
    <source>
        <dbReference type="ARBA" id="ARBA00023237"/>
    </source>
</evidence>
<feature type="domain" description="TonB-dependent receptor-like beta-barrel" evidence="11">
    <location>
        <begin position="355"/>
        <end position="805"/>
    </location>
</feature>
<evidence type="ECO:0000259" key="12">
    <source>
        <dbReference type="Pfam" id="PF07715"/>
    </source>
</evidence>
<dbReference type="Pfam" id="PF13715">
    <property type="entry name" value="CarbopepD_reg_2"/>
    <property type="match status" value="1"/>
</dbReference>
<proteinExistence type="inferred from homology"/>
<dbReference type="InterPro" id="IPR000531">
    <property type="entry name" value="Beta-barrel_TonB"/>
</dbReference>
<evidence type="ECO:0000256" key="4">
    <source>
        <dbReference type="ARBA" id="ARBA00022692"/>
    </source>
</evidence>
<evidence type="ECO:0000256" key="8">
    <source>
        <dbReference type="PROSITE-ProRule" id="PRU01360"/>
    </source>
</evidence>